<evidence type="ECO:0000256" key="5">
    <source>
        <dbReference type="ARBA" id="ARBA00023002"/>
    </source>
</evidence>
<dbReference type="EMBL" id="BSYJ01000001">
    <property type="protein sequence ID" value="GMG85754.1"/>
    <property type="molecule type" value="Genomic_DNA"/>
</dbReference>
<dbReference type="InterPro" id="IPR051820">
    <property type="entry name" value="FAD-binding_MO"/>
</dbReference>
<accession>A0ABQ6LUK4</accession>
<keyword evidence="8" id="KW-1185">Reference proteome</keyword>
<dbReference type="RefSeq" id="WP_285762284.1">
    <property type="nucleotide sequence ID" value="NZ_BSYJ01000001.1"/>
</dbReference>
<dbReference type="SUPFAM" id="SSF51905">
    <property type="entry name" value="FAD/NAD(P)-binding domain"/>
    <property type="match status" value="1"/>
</dbReference>
<dbReference type="PRINTS" id="PR00469">
    <property type="entry name" value="PNDRDTASEII"/>
</dbReference>
<evidence type="ECO:0000313" key="8">
    <source>
        <dbReference type="Proteomes" id="UP001224392"/>
    </source>
</evidence>
<dbReference type="PANTHER" id="PTHR43872:SF1">
    <property type="entry name" value="MONOOXYGENASE, PUTATIVE (AFU_ORTHOLOGUE AFUA_8G02570)-RELATED"/>
    <property type="match status" value="1"/>
</dbReference>
<name>A0ABQ6LUK4_9GAMM</name>
<organism evidence="7 8">
    <name type="scientific">Biformimicrobium ophioploci</name>
    <dbReference type="NCBI Taxonomy" id="3036711"/>
    <lineage>
        <taxon>Bacteria</taxon>
        <taxon>Pseudomonadati</taxon>
        <taxon>Pseudomonadota</taxon>
        <taxon>Gammaproteobacteria</taxon>
        <taxon>Cellvibrionales</taxon>
        <taxon>Microbulbiferaceae</taxon>
        <taxon>Biformimicrobium</taxon>
    </lineage>
</organism>
<dbReference type="InterPro" id="IPR036188">
    <property type="entry name" value="FAD/NAD-bd_sf"/>
</dbReference>
<comment type="cofactor">
    <cofactor evidence="1">
        <name>FAD</name>
        <dbReference type="ChEBI" id="CHEBI:57692"/>
    </cofactor>
</comment>
<sequence length="498" mass="56836">MQAEVAEREEATGEARQVEQIDTLIIGAGISGIGAACHLTRECPGREFAILEGRDAIGGTWDLFRYPGIRSDSDMFTFGYRFRPWTEGKDIADAPSILNYLRETMQEYDIEQKIRFGHRVQRLEWRSDLSQWLIDVLKSDGTRARIACNFLMTCTGYYDYAEGYRPEFPGEQDFNGQIVHPQHWPENLDYRGKRVVVIGSGATAVTLVPAMASDASHVTMLQRSPTYVFTRPAEDAIARWLRRLLPAKLAYKLTRGKNVLLSWYLYAISRRKPEKMREFLRNMAREELGDKIDVDKHFNPDYAPWDQRMCLIPDADLFRVLREGSASIETDHIERFTESGILLKSGKSLEADIIVTATGLKLQFLGGAELLKDGEPVHAKDLVVYKGMMLSNLPNLVAVFGYTNASWTLKADLTCRYTCRLLNYMEEQGLRVVVPELDTEKFDTEPVIGLQSGYVHRAEGLLPKQGRAVPWRNRDNYIRDLLAIRFGKVEDEVLKFSR</sequence>
<evidence type="ECO:0000256" key="3">
    <source>
        <dbReference type="ARBA" id="ARBA00022630"/>
    </source>
</evidence>
<dbReference type="PANTHER" id="PTHR43872">
    <property type="entry name" value="MONOOXYGENASE, PUTATIVE (AFU_ORTHOLOGUE AFUA_8G02570)-RELATED"/>
    <property type="match status" value="1"/>
</dbReference>
<comment type="similarity">
    <text evidence="2">Belongs to the FAD-binding monooxygenase family.</text>
</comment>
<keyword evidence="6" id="KW-0503">Monooxygenase</keyword>
<evidence type="ECO:0000256" key="6">
    <source>
        <dbReference type="ARBA" id="ARBA00023033"/>
    </source>
</evidence>
<protein>
    <submittedName>
        <fullName evidence="7">NAD(P)/FAD-dependent oxidoreductase</fullName>
    </submittedName>
</protein>
<keyword evidence="3" id="KW-0285">Flavoprotein</keyword>
<evidence type="ECO:0000313" key="7">
    <source>
        <dbReference type="EMBL" id="GMG85754.1"/>
    </source>
</evidence>
<dbReference type="Pfam" id="PF13450">
    <property type="entry name" value="NAD_binding_8"/>
    <property type="match status" value="1"/>
</dbReference>
<keyword evidence="5" id="KW-0560">Oxidoreductase</keyword>
<dbReference type="Gene3D" id="3.50.50.60">
    <property type="entry name" value="FAD/NAD(P)-binding domain"/>
    <property type="match status" value="2"/>
</dbReference>
<evidence type="ECO:0000256" key="2">
    <source>
        <dbReference type="ARBA" id="ARBA00010139"/>
    </source>
</evidence>
<dbReference type="InterPro" id="IPR020946">
    <property type="entry name" value="Flavin_mOase-like"/>
</dbReference>
<evidence type="ECO:0000256" key="4">
    <source>
        <dbReference type="ARBA" id="ARBA00022827"/>
    </source>
</evidence>
<reference evidence="7 8" key="1">
    <citation type="submission" date="2023-04" db="EMBL/GenBank/DDBJ databases">
        <title>Marinobulbifer ophiurae gen. nov., sp. Nov., isolate from tissue of brittle star Ophioplocus japonicus.</title>
        <authorList>
            <person name="Kawano K."/>
            <person name="Sawayama S."/>
            <person name="Nakagawa S."/>
        </authorList>
    </citation>
    <scope>NUCLEOTIDE SEQUENCE [LARGE SCALE GENOMIC DNA]</scope>
    <source>
        <strain evidence="7 8">NKW57</strain>
    </source>
</reference>
<dbReference type="Pfam" id="PF00743">
    <property type="entry name" value="FMO-like"/>
    <property type="match status" value="1"/>
</dbReference>
<dbReference type="Proteomes" id="UP001224392">
    <property type="component" value="Unassembled WGS sequence"/>
</dbReference>
<evidence type="ECO:0000256" key="1">
    <source>
        <dbReference type="ARBA" id="ARBA00001974"/>
    </source>
</evidence>
<proteinExistence type="inferred from homology"/>
<comment type="caution">
    <text evidence="7">The sequence shown here is derived from an EMBL/GenBank/DDBJ whole genome shotgun (WGS) entry which is preliminary data.</text>
</comment>
<keyword evidence="4" id="KW-0274">FAD</keyword>
<gene>
    <name evidence="7" type="ORF">MNKW57_00750</name>
</gene>